<dbReference type="AlphaFoldDB" id="A5B5X0"/>
<organism evidence="3">
    <name type="scientific">Vitis vinifera</name>
    <name type="common">Grape</name>
    <dbReference type="NCBI Taxonomy" id="29760"/>
    <lineage>
        <taxon>Eukaryota</taxon>
        <taxon>Viridiplantae</taxon>
        <taxon>Streptophyta</taxon>
        <taxon>Embryophyta</taxon>
        <taxon>Tracheophyta</taxon>
        <taxon>Spermatophyta</taxon>
        <taxon>Magnoliopsida</taxon>
        <taxon>eudicotyledons</taxon>
        <taxon>Gunneridae</taxon>
        <taxon>Pentapetalae</taxon>
        <taxon>rosids</taxon>
        <taxon>Vitales</taxon>
        <taxon>Vitaceae</taxon>
        <taxon>Viteae</taxon>
        <taxon>Vitis</taxon>
    </lineage>
</organism>
<dbReference type="EMBL" id="AM447709">
    <property type="protein sequence ID" value="CAN67565.1"/>
    <property type="molecule type" value="Genomic_DNA"/>
</dbReference>
<sequence>MASPDTNSSTLTFESNGTNGSFDPHYPSPVSFKLEGPNYLGWQSLFLPFLRSNSLLEFVDGSKPTPNKDLPDNTLNPTYGIWFRKDQALLGCIPSSIIETLVSILYGLDSSRPILDYLQTAKALADQLAAAGKPVDDQDLISYIIDGLQLVFNPFITSYNFASRDKELTIDEFNAELLSYEALIDSQCVYLASNTTHFALTTSRHPPTELAAMVAESNATYEHQVWYADSGANAHITSEAKTLTLQQPFTGQDTDCRFCLDNNCYFIIAGFDFTVKENQTGKMLLHRQVENGLYPIGGSKSLQNKLLCLMATIGITTSMDHWHSRLGDSSKFVLESLARIKSFSLSNSVNKLGFCSSCQLGKAKQLPFHELTRQSAVPLSLVHSDVWASPLMSVCGCRYYVLFVDDFSRNLLALYEQCLIQSGMHAAMGQEFDALMENGLHLRQSTYISDLLDRTKMIGAKPLSSPTMSGSKLSVEEGGLLQDATECGQIVDWAGSPDNRKSKSGYGVFLGQNLISWSAKKQNMVFRSSKKVEYRSMALAADELYWL</sequence>
<feature type="domain" description="GAG-pre-integrase" evidence="2">
    <location>
        <begin position="292"/>
        <end position="362"/>
    </location>
</feature>
<dbReference type="PANTHER" id="PTHR47481">
    <property type="match status" value="1"/>
</dbReference>
<gene>
    <name evidence="3" type="ORF">VITISV_020484</name>
</gene>
<evidence type="ECO:0000259" key="2">
    <source>
        <dbReference type="Pfam" id="PF13976"/>
    </source>
</evidence>
<dbReference type="CDD" id="cd09272">
    <property type="entry name" value="RNase_HI_RT_Ty1"/>
    <property type="match status" value="1"/>
</dbReference>
<evidence type="ECO:0000256" key="1">
    <source>
        <dbReference type="SAM" id="MobiDB-lite"/>
    </source>
</evidence>
<name>A5B5X0_VITVI</name>
<protein>
    <recommendedName>
        <fullName evidence="2">GAG-pre-integrase domain-containing protein</fullName>
    </recommendedName>
</protein>
<proteinExistence type="predicted"/>
<dbReference type="InterPro" id="IPR025724">
    <property type="entry name" value="GAG-pre-integrase_dom"/>
</dbReference>
<accession>A5B5X0</accession>
<dbReference type="Pfam" id="PF13976">
    <property type="entry name" value="gag_pre-integrs"/>
    <property type="match status" value="1"/>
</dbReference>
<reference evidence="3" key="1">
    <citation type="journal article" date="2007" name="PLoS ONE">
        <title>The first genome sequence of an elite grapevine cultivar (Pinot noir Vitis vinifera L.): coping with a highly heterozygous genome.</title>
        <authorList>
            <person name="Velasco R."/>
            <person name="Zharkikh A."/>
            <person name="Troggio M."/>
            <person name="Cartwright D.A."/>
            <person name="Cestaro A."/>
            <person name="Pruss D."/>
            <person name="Pindo M."/>
            <person name="FitzGerald L.M."/>
            <person name="Vezzulli S."/>
            <person name="Reid J."/>
            <person name="Malacarne G."/>
            <person name="Iliev D."/>
            <person name="Coppola G."/>
            <person name="Wardell B."/>
            <person name="Micheletti D."/>
            <person name="Macalma T."/>
            <person name="Facci M."/>
            <person name="Mitchell J.T."/>
            <person name="Perazzolli M."/>
            <person name="Eldredge G."/>
            <person name="Gatto P."/>
            <person name="Oyzerski R."/>
            <person name="Moretto M."/>
            <person name="Gutin N."/>
            <person name="Stefanini M."/>
            <person name="Chen Y."/>
            <person name="Segala C."/>
            <person name="Davenport C."/>
            <person name="Dematte L."/>
            <person name="Mraz A."/>
            <person name="Battilana J."/>
            <person name="Stormo K."/>
            <person name="Costa F."/>
            <person name="Tao Q."/>
            <person name="Si-Ammour A."/>
            <person name="Harkins T."/>
            <person name="Lackey A."/>
            <person name="Perbost C."/>
            <person name="Taillon B."/>
            <person name="Stella A."/>
            <person name="Solovyev V."/>
            <person name="Fawcett J.A."/>
            <person name="Sterck L."/>
            <person name="Vandepoele K."/>
            <person name="Grando S.M."/>
            <person name="Toppo S."/>
            <person name="Moser C."/>
            <person name="Lanchbury J."/>
            <person name="Bogden R."/>
            <person name="Skolnick M."/>
            <person name="Sgaramella V."/>
            <person name="Bhatnagar S.K."/>
            <person name="Fontana P."/>
            <person name="Gutin A."/>
            <person name="Van de Peer Y."/>
            <person name="Salamini F."/>
            <person name="Viola R."/>
        </authorList>
    </citation>
    <scope>NUCLEOTIDE SEQUENCE</scope>
</reference>
<evidence type="ECO:0000313" key="3">
    <source>
        <dbReference type="EMBL" id="CAN67565.1"/>
    </source>
</evidence>
<feature type="compositionally biased region" description="Polar residues" evidence="1">
    <location>
        <begin position="1"/>
        <end position="21"/>
    </location>
</feature>
<feature type="region of interest" description="Disordered" evidence="1">
    <location>
        <begin position="1"/>
        <end position="22"/>
    </location>
</feature>
<dbReference type="PANTHER" id="PTHR47481:SF31">
    <property type="entry name" value="OS01G0873500 PROTEIN"/>
    <property type="match status" value="1"/>
</dbReference>